<keyword evidence="3" id="KW-1185">Reference proteome</keyword>
<accession>A0A7Z0D133</accession>
<sequence>MVTAHVSQTPRAGRFRWRVVDIVIAAVLGVAAGVIFWAWGLAWTPLSNLLVVIAPLSGLLAGVWLFAGVIGGLVVRKPGAAVFTEIVAATVEMAIGSQFGFSNLIWGLAQGLGAEVILLLFLYRKWGVAVAVLAGAASGLVCGLMDTTFTDSAAWSAAWKSLYTACTIVSGAVLGGLLSWVAVRALARTGALNRFAAGRSREAI</sequence>
<protein>
    <submittedName>
        <fullName evidence="2">Energy-coupling factor transport system substrate-specific component</fullName>
    </submittedName>
</protein>
<evidence type="ECO:0000313" key="2">
    <source>
        <dbReference type="EMBL" id="NYI66263.1"/>
    </source>
</evidence>
<comment type="caution">
    <text evidence="2">The sequence shown here is derived from an EMBL/GenBank/DDBJ whole genome shotgun (WGS) entry which is preliminary data.</text>
</comment>
<reference evidence="2 3" key="1">
    <citation type="submission" date="2020-07" db="EMBL/GenBank/DDBJ databases">
        <title>Sequencing the genomes of 1000 actinobacteria strains.</title>
        <authorList>
            <person name="Klenk H.-P."/>
        </authorList>
    </citation>
    <scope>NUCLEOTIDE SEQUENCE [LARGE SCALE GENOMIC DNA]</scope>
    <source>
        <strain evidence="2 3">DSM 26341</strain>
    </source>
</reference>
<gene>
    <name evidence="2" type="ORF">BJY26_000569</name>
</gene>
<keyword evidence="1" id="KW-1133">Transmembrane helix</keyword>
<feature type="transmembrane region" description="Helical" evidence="1">
    <location>
        <begin position="82"/>
        <end position="99"/>
    </location>
</feature>
<keyword evidence="1" id="KW-0472">Membrane</keyword>
<dbReference type="EMBL" id="JACBZP010000001">
    <property type="protein sequence ID" value="NYI66263.1"/>
    <property type="molecule type" value="Genomic_DNA"/>
</dbReference>
<dbReference type="Pfam" id="PF09819">
    <property type="entry name" value="ABC_cobalt"/>
    <property type="match status" value="1"/>
</dbReference>
<feature type="transmembrane region" description="Helical" evidence="1">
    <location>
        <begin position="130"/>
        <end position="150"/>
    </location>
</feature>
<dbReference type="InterPro" id="IPR017195">
    <property type="entry name" value="ABC_thiamin-permease_prd"/>
</dbReference>
<evidence type="ECO:0000256" key="1">
    <source>
        <dbReference type="SAM" id="Phobius"/>
    </source>
</evidence>
<feature type="transmembrane region" description="Helical" evidence="1">
    <location>
        <begin position="105"/>
        <end position="123"/>
    </location>
</feature>
<feature type="transmembrane region" description="Helical" evidence="1">
    <location>
        <begin position="162"/>
        <end position="183"/>
    </location>
</feature>
<proteinExistence type="predicted"/>
<dbReference type="RefSeq" id="WP_179425485.1">
    <property type="nucleotide sequence ID" value="NZ_JACBZP010000001.1"/>
</dbReference>
<dbReference type="Proteomes" id="UP000539111">
    <property type="component" value="Unassembled WGS sequence"/>
</dbReference>
<feature type="transmembrane region" description="Helical" evidence="1">
    <location>
        <begin position="49"/>
        <end position="75"/>
    </location>
</feature>
<evidence type="ECO:0000313" key="3">
    <source>
        <dbReference type="Proteomes" id="UP000539111"/>
    </source>
</evidence>
<organism evidence="2 3">
    <name type="scientific">Spelaeicoccus albus</name>
    <dbReference type="NCBI Taxonomy" id="1280376"/>
    <lineage>
        <taxon>Bacteria</taxon>
        <taxon>Bacillati</taxon>
        <taxon>Actinomycetota</taxon>
        <taxon>Actinomycetes</taxon>
        <taxon>Micrococcales</taxon>
        <taxon>Brevibacteriaceae</taxon>
        <taxon>Spelaeicoccus</taxon>
    </lineage>
</organism>
<feature type="transmembrane region" description="Helical" evidence="1">
    <location>
        <begin position="20"/>
        <end position="43"/>
    </location>
</feature>
<name>A0A7Z0D133_9MICO</name>
<dbReference type="AlphaFoldDB" id="A0A7Z0D133"/>
<dbReference type="PIRSF" id="PIRSF037394">
    <property type="entry name" value="ABC_thiamine-permease_YkoE_prd"/>
    <property type="match status" value="1"/>
</dbReference>
<keyword evidence="1" id="KW-0812">Transmembrane</keyword>